<dbReference type="PANTHER" id="PTHR33630">
    <property type="entry name" value="CUTINASE RV1984C-RELATED-RELATED"/>
    <property type="match status" value="1"/>
</dbReference>
<gene>
    <name evidence="3" type="ORF">MELLADRAFT_123735</name>
</gene>
<keyword evidence="2" id="KW-1015">Disulfide bond</keyword>
<protein>
    <submittedName>
        <fullName evidence="3">Cutinase</fullName>
    </submittedName>
</protein>
<evidence type="ECO:0000313" key="3">
    <source>
        <dbReference type="EMBL" id="EGG01209.1"/>
    </source>
</evidence>
<dbReference type="eggNOG" id="ENOG502S6TR">
    <property type="taxonomic scope" value="Eukaryota"/>
</dbReference>
<dbReference type="Gene3D" id="3.40.50.1820">
    <property type="entry name" value="alpha/beta hydrolase"/>
    <property type="match status" value="1"/>
</dbReference>
<evidence type="ECO:0000313" key="4">
    <source>
        <dbReference type="Proteomes" id="UP000001072"/>
    </source>
</evidence>
<proteinExistence type="predicted"/>
<dbReference type="KEGG" id="mlr:MELLADRAFT_123735"/>
<dbReference type="ESTHER" id="mellp-f4s2g6">
    <property type="family name" value="Cutinase"/>
</dbReference>
<dbReference type="VEuPathDB" id="FungiDB:MELLADRAFT_123735"/>
<dbReference type="AlphaFoldDB" id="F4S2G6"/>
<sequence length="248" mass="27227">MSFILPLVRSVFFLRAFFVLIILGAYSQSKVPPAQSKHQKLSDSDECPSYTIISVRGTSEPQTHPVCCSGFIKGVLSTVPGGKNYEVIYPATMDFITGPLTAADDTIRYVESIDKRCPNQPFILIGYSQGAMGVVRSLMRDEMQDKNVVAVVMYGNPYRTPGSLENAGTATDGRGLEAISDVRLPERYQFVTLDICLLGDIVCSGRGGMKAHLRYKGSPQEQEAVRFAANNLQGKQGRILQTSFDIDQ</sequence>
<dbReference type="HOGENOM" id="CLU_040058_6_3_1"/>
<accession>F4S2G6</accession>
<dbReference type="InParanoid" id="F4S2G6"/>
<dbReference type="GeneID" id="18926452"/>
<evidence type="ECO:0000256" key="2">
    <source>
        <dbReference type="ARBA" id="ARBA00023157"/>
    </source>
</evidence>
<keyword evidence="1" id="KW-0378">Hydrolase</keyword>
<keyword evidence="4" id="KW-1185">Reference proteome</keyword>
<organism evidence="4">
    <name type="scientific">Melampsora larici-populina (strain 98AG31 / pathotype 3-4-7)</name>
    <name type="common">Poplar leaf rust fungus</name>
    <dbReference type="NCBI Taxonomy" id="747676"/>
    <lineage>
        <taxon>Eukaryota</taxon>
        <taxon>Fungi</taxon>
        <taxon>Dikarya</taxon>
        <taxon>Basidiomycota</taxon>
        <taxon>Pucciniomycotina</taxon>
        <taxon>Pucciniomycetes</taxon>
        <taxon>Pucciniales</taxon>
        <taxon>Melampsoraceae</taxon>
        <taxon>Melampsora</taxon>
    </lineage>
</organism>
<evidence type="ECO:0000256" key="1">
    <source>
        <dbReference type="ARBA" id="ARBA00022801"/>
    </source>
</evidence>
<dbReference type="OrthoDB" id="2586582at2759"/>
<dbReference type="Proteomes" id="UP000001072">
    <property type="component" value="Unassembled WGS sequence"/>
</dbReference>
<dbReference type="SMART" id="SM01110">
    <property type="entry name" value="Cutinase"/>
    <property type="match status" value="1"/>
</dbReference>
<dbReference type="Pfam" id="PF01083">
    <property type="entry name" value="Cutinase"/>
    <property type="match status" value="1"/>
</dbReference>
<name>F4S2G6_MELLP</name>
<dbReference type="InterPro" id="IPR000675">
    <property type="entry name" value="Cutinase/axe"/>
</dbReference>
<dbReference type="InterPro" id="IPR029058">
    <property type="entry name" value="AB_hydrolase_fold"/>
</dbReference>
<dbReference type="SUPFAM" id="SSF53474">
    <property type="entry name" value="alpha/beta-Hydrolases"/>
    <property type="match status" value="1"/>
</dbReference>
<dbReference type="PANTHER" id="PTHR33630:SF9">
    <property type="entry name" value="CUTINASE 4"/>
    <property type="match status" value="1"/>
</dbReference>
<dbReference type="EMBL" id="GL883140">
    <property type="protein sequence ID" value="EGG01209.1"/>
    <property type="molecule type" value="Genomic_DNA"/>
</dbReference>
<dbReference type="GO" id="GO:0052689">
    <property type="term" value="F:carboxylic ester hydrolase activity"/>
    <property type="evidence" value="ECO:0007669"/>
    <property type="project" value="UniProtKB-ARBA"/>
</dbReference>
<dbReference type="RefSeq" id="XP_007415559.1">
    <property type="nucleotide sequence ID" value="XM_007415497.1"/>
</dbReference>
<reference evidence="4" key="1">
    <citation type="journal article" date="2011" name="Proc. Natl. Acad. Sci. U.S.A.">
        <title>Obligate biotrophy features unraveled by the genomic analysis of rust fungi.</title>
        <authorList>
            <person name="Duplessis S."/>
            <person name="Cuomo C.A."/>
            <person name="Lin Y.-C."/>
            <person name="Aerts A."/>
            <person name="Tisserant E."/>
            <person name="Veneault-Fourrey C."/>
            <person name="Joly D.L."/>
            <person name="Hacquard S."/>
            <person name="Amselem J."/>
            <person name="Cantarel B.L."/>
            <person name="Chiu R."/>
            <person name="Coutinho P.M."/>
            <person name="Feau N."/>
            <person name="Field M."/>
            <person name="Frey P."/>
            <person name="Gelhaye E."/>
            <person name="Goldberg J."/>
            <person name="Grabherr M.G."/>
            <person name="Kodira C.D."/>
            <person name="Kohler A."/>
            <person name="Kuees U."/>
            <person name="Lindquist E.A."/>
            <person name="Lucas S.M."/>
            <person name="Mago R."/>
            <person name="Mauceli E."/>
            <person name="Morin E."/>
            <person name="Murat C."/>
            <person name="Pangilinan J.L."/>
            <person name="Park R."/>
            <person name="Pearson M."/>
            <person name="Quesneville H."/>
            <person name="Rouhier N."/>
            <person name="Sakthikumar S."/>
            <person name="Salamov A.A."/>
            <person name="Schmutz J."/>
            <person name="Selles B."/>
            <person name="Shapiro H."/>
            <person name="Tanguay P."/>
            <person name="Tuskan G.A."/>
            <person name="Henrissat B."/>
            <person name="Van de Peer Y."/>
            <person name="Rouze P."/>
            <person name="Ellis J.G."/>
            <person name="Dodds P.N."/>
            <person name="Schein J.E."/>
            <person name="Zhong S."/>
            <person name="Hamelin R.C."/>
            <person name="Grigoriev I.V."/>
            <person name="Szabo L.J."/>
            <person name="Martin F."/>
        </authorList>
    </citation>
    <scope>NUCLEOTIDE SEQUENCE [LARGE SCALE GENOMIC DNA]</scope>
    <source>
        <strain evidence="4">98AG31 / pathotype 3-4-7</strain>
    </source>
</reference>